<evidence type="ECO:0000313" key="2">
    <source>
        <dbReference type="RefSeq" id="XP_065659013.1"/>
    </source>
</evidence>
<reference evidence="2" key="1">
    <citation type="submission" date="2025-08" db="UniProtKB">
        <authorList>
            <consortium name="RefSeq"/>
        </authorList>
    </citation>
    <scope>IDENTIFICATION</scope>
</reference>
<name>A0ABM4CBH0_HYDVU</name>
<dbReference type="PANTHER" id="PTHR45749">
    <property type="match status" value="1"/>
</dbReference>
<dbReference type="PANTHER" id="PTHR45749:SF35">
    <property type="entry name" value="AC-LIKE TRANSPOSASE-RELATED"/>
    <property type="match status" value="1"/>
</dbReference>
<organism evidence="1 2">
    <name type="scientific">Hydra vulgaris</name>
    <name type="common">Hydra</name>
    <name type="synonym">Hydra attenuata</name>
    <dbReference type="NCBI Taxonomy" id="6087"/>
    <lineage>
        <taxon>Eukaryota</taxon>
        <taxon>Metazoa</taxon>
        <taxon>Cnidaria</taxon>
        <taxon>Hydrozoa</taxon>
        <taxon>Hydroidolina</taxon>
        <taxon>Anthoathecata</taxon>
        <taxon>Aplanulata</taxon>
        <taxon>Hydridae</taxon>
        <taxon>Hydra</taxon>
    </lineage>
</organism>
<dbReference type="Proteomes" id="UP001652625">
    <property type="component" value="Chromosome 08"/>
</dbReference>
<evidence type="ECO:0000313" key="1">
    <source>
        <dbReference type="Proteomes" id="UP001652625"/>
    </source>
</evidence>
<sequence length="382" mass="44020">MASQSIAFRGSSDKLYEENNGNSLKIVELMAEFDQIMEYHVSKVGENPNKTHYLSKNIQEEIVQLVARATREEILKDIWKAKYYSIIEDCTPDASHQEQLTLIIRYLVIEKRNDSVVVDIRESFLNFIIDDTTGHGLEQKIVASLNENKLPLEDMRVQAYDNGATHSLNLVVVDSVKVVSEIVTFFGIIQNLYNFFPVPQNVGHDVLNEINCTNKIIQSSSSNVKISIEVLKSTVVFLESSYNQTKFDEYVTTAKILATTSGLTIEFTDLSTERVRKKKKFFNEVETNQVPVLDSRSKFKKKFFDIQNSKKKSLTFKRSFIDLMARLFSRAIKSMKERFEDFRTTMSPFQFLFEIPNISNMKEGILRDNCNLLEETLTDKDE</sequence>
<protein>
    <submittedName>
        <fullName evidence="2">Uncharacterized protein LOC136083538</fullName>
    </submittedName>
</protein>
<gene>
    <name evidence="2" type="primary">LOC136083538</name>
</gene>
<dbReference type="RefSeq" id="XP_065659013.1">
    <property type="nucleotide sequence ID" value="XM_065802941.1"/>
</dbReference>
<dbReference type="GeneID" id="136083538"/>
<accession>A0ABM4CBH0</accession>
<keyword evidence="1" id="KW-1185">Reference proteome</keyword>
<proteinExistence type="predicted"/>